<evidence type="ECO:0000259" key="3">
    <source>
        <dbReference type="PROSITE" id="PS50222"/>
    </source>
</evidence>
<sequence>MLKQLLEKHSLIGRYSAQIARNYSRGSLMEEGENYGWDMVRIGRLTRAQLVDIRGAFHFFDTNGDGVITTEELATTMQYLGLQASNNDLLNMMKQADEDGNGCIDFKEFVRMMTEYYSQLTKSTDIYKRVFAEFDNNGDGFIDLQELKRIMSSVEESLTESDLDEMIKEADQDGDGKVSFQGNFDNNGDGFIDLQELKRIMSSVEESLTESDLDEMIKEADQDGDGKVSFQGIHLMFFATFMHKISLISVQVFLKLQGQ</sequence>
<proteinExistence type="predicted"/>
<dbReference type="SMART" id="SM00054">
    <property type="entry name" value="EFh"/>
    <property type="match status" value="6"/>
</dbReference>
<keyword evidence="1" id="KW-0677">Repeat</keyword>
<protein>
    <submittedName>
        <fullName evidence="4">Calmodulin</fullName>
    </submittedName>
</protein>
<dbReference type="PROSITE" id="PS50222">
    <property type="entry name" value="EF_HAND_2"/>
    <property type="match status" value="6"/>
</dbReference>
<feature type="domain" description="EF-hand" evidence="3">
    <location>
        <begin position="84"/>
        <end position="119"/>
    </location>
</feature>
<dbReference type="PANTHER" id="PTHR23048:SF0">
    <property type="entry name" value="CALMODULIN LIKE 3"/>
    <property type="match status" value="1"/>
</dbReference>
<dbReference type="FunFam" id="1.10.238.10:FF:000003">
    <property type="entry name" value="Calmodulin A"/>
    <property type="match status" value="1"/>
</dbReference>
<dbReference type="CDD" id="cd00051">
    <property type="entry name" value="EFh"/>
    <property type="match status" value="3"/>
</dbReference>
<dbReference type="Gene3D" id="1.10.238.10">
    <property type="entry name" value="EF-hand"/>
    <property type="match status" value="3"/>
</dbReference>
<evidence type="ECO:0000313" key="4">
    <source>
        <dbReference type="EMBL" id="TPP64843.1"/>
    </source>
</evidence>
<dbReference type="SUPFAM" id="SSF47473">
    <property type="entry name" value="EF-hand"/>
    <property type="match status" value="2"/>
</dbReference>
<evidence type="ECO:0000256" key="1">
    <source>
        <dbReference type="ARBA" id="ARBA00022737"/>
    </source>
</evidence>
<feature type="domain" description="EF-hand" evidence="3">
    <location>
        <begin position="208"/>
        <end position="243"/>
    </location>
</feature>
<dbReference type="OrthoDB" id="26525at2759"/>
<dbReference type="InterPro" id="IPR050230">
    <property type="entry name" value="CALM/Myosin/TropC-like"/>
</dbReference>
<feature type="domain" description="EF-hand" evidence="3">
    <location>
        <begin position="48"/>
        <end position="83"/>
    </location>
</feature>
<dbReference type="STRING" id="46835.A0A504YU79"/>
<name>A0A504YU79_FASGI</name>
<reference evidence="4 5" key="1">
    <citation type="submission" date="2019-04" db="EMBL/GenBank/DDBJ databases">
        <title>Annotation for the trematode Fasciola gigantica.</title>
        <authorList>
            <person name="Choi Y.-J."/>
        </authorList>
    </citation>
    <scope>NUCLEOTIDE SEQUENCE [LARGE SCALE GENOMIC DNA]</scope>
    <source>
        <strain evidence="4">Uganda_cow_1</strain>
    </source>
</reference>
<dbReference type="GO" id="GO:0016460">
    <property type="term" value="C:myosin II complex"/>
    <property type="evidence" value="ECO:0007669"/>
    <property type="project" value="TreeGrafter"/>
</dbReference>
<keyword evidence="2" id="KW-0106">Calcium</keyword>
<dbReference type="FunFam" id="1.10.238.10:FF:000178">
    <property type="entry name" value="Calmodulin-2 A"/>
    <property type="match status" value="1"/>
</dbReference>
<dbReference type="InterPro" id="IPR002048">
    <property type="entry name" value="EF_hand_dom"/>
</dbReference>
<dbReference type="PROSITE" id="PS00018">
    <property type="entry name" value="EF_HAND_1"/>
    <property type="match status" value="4"/>
</dbReference>
<dbReference type="AlphaFoldDB" id="A0A504YU79"/>
<gene>
    <name evidence="4" type="ORF">FGIG_00854</name>
</gene>
<dbReference type="InterPro" id="IPR018247">
    <property type="entry name" value="EF_Hand_1_Ca_BS"/>
</dbReference>
<dbReference type="PANTHER" id="PTHR23048">
    <property type="entry name" value="MYOSIN LIGHT CHAIN 1, 3"/>
    <property type="match status" value="1"/>
</dbReference>
<feature type="domain" description="EF-hand" evidence="3">
    <location>
        <begin position="184"/>
        <end position="207"/>
    </location>
</feature>
<dbReference type="Pfam" id="PF13499">
    <property type="entry name" value="EF-hand_7"/>
    <property type="match status" value="3"/>
</dbReference>
<organism evidence="4 5">
    <name type="scientific">Fasciola gigantica</name>
    <name type="common">Giant liver fluke</name>
    <dbReference type="NCBI Taxonomy" id="46835"/>
    <lineage>
        <taxon>Eukaryota</taxon>
        <taxon>Metazoa</taxon>
        <taxon>Spiralia</taxon>
        <taxon>Lophotrochozoa</taxon>
        <taxon>Platyhelminthes</taxon>
        <taxon>Trematoda</taxon>
        <taxon>Digenea</taxon>
        <taxon>Plagiorchiida</taxon>
        <taxon>Echinostomata</taxon>
        <taxon>Echinostomatoidea</taxon>
        <taxon>Fasciolidae</taxon>
        <taxon>Fasciola</taxon>
    </lineage>
</organism>
<evidence type="ECO:0000313" key="5">
    <source>
        <dbReference type="Proteomes" id="UP000316759"/>
    </source>
</evidence>
<comment type="caution">
    <text evidence="4">The sequence shown here is derived from an EMBL/GenBank/DDBJ whole genome shotgun (WGS) entry which is preliminary data.</text>
</comment>
<evidence type="ECO:0000256" key="2">
    <source>
        <dbReference type="ARBA" id="ARBA00022837"/>
    </source>
</evidence>
<accession>A0A504YU79</accession>
<dbReference type="Proteomes" id="UP000316759">
    <property type="component" value="Unassembled WGS sequence"/>
</dbReference>
<feature type="domain" description="EF-hand" evidence="3">
    <location>
        <begin position="122"/>
        <end position="157"/>
    </location>
</feature>
<dbReference type="EMBL" id="SUNJ01003970">
    <property type="protein sequence ID" value="TPP64843.1"/>
    <property type="molecule type" value="Genomic_DNA"/>
</dbReference>
<feature type="domain" description="EF-hand" evidence="3">
    <location>
        <begin position="158"/>
        <end position="181"/>
    </location>
</feature>
<keyword evidence="5" id="KW-1185">Reference proteome</keyword>
<dbReference type="InterPro" id="IPR011992">
    <property type="entry name" value="EF-hand-dom_pair"/>
</dbReference>
<dbReference type="GO" id="GO:0005509">
    <property type="term" value="F:calcium ion binding"/>
    <property type="evidence" value="ECO:0007669"/>
    <property type="project" value="InterPro"/>
</dbReference>